<evidence type="ECO:0000313" key="1">
    <source>
        <dbReference type="EMBL" id="KAI8533807.1"/>
    </source>
</evidence>
<reference evidence="1" key="1">
    <citation type="submission" date="2022-02" db="EMBL/GenBank/DDBJ databases">
        <title>Plant Genome Project.</title>
        <authorList>
            <person name="Zhang R.-G."/>
        </authorList>
    </citation>
    <scope>NUCLEOTIDE SEQUENCE</scope>
    <source>
        <strain evidence="1">AT1</strain>
    </source>
</reference>
<sequence length="138" mass="15735">MGGRGRVLRASLGAVLFMAFIWFLFVGGLAHRVIKKTAITTKSSELLKLIGTERHGVKFDCDPYYVSKRRVPNGPNPIHNRRIMSSTFVTYSQKTLGIGYDGEQGRIEHPPVEFKLHEDRGFRTLYRRLMASHLSENE</sequence>
<accession>A0ACC0LZN2</accession>
<evidence type="ECO:0000313" key="2">
    <source>
        <dbReference type="Proteomes" id="UP001062846"/>
    </source>
</evidence>
<protein>
    <submittedName>
        <fullName evidence="1">Uncharacterized protein</fullName>
    </submittedName>
</protein>
<comment type="caution">
    <text evidence="1">The sequence shown here is derived from an EMBL/GenBank/DDBJ whole genome shotgun (WGS) entry which is preliminary data.</text>
</comment>
<dbReference type="Proteomes" id="UP001062846">
    <property type="component" value="Chromosome 10"/>
</dbReference>
<name>A0ACC0LZN2_RHOML</name>
<proteinExistence type="predicted"/>
<organism evidence="1 2">
    <name type="scientific">Rhododendron molle</name>
    <name type="common">Chinese azalea</name>
    <name type="synonym">Azalea mollis</name>
    <dbReference type="NCBI Taxonomy" id="49168"/>
    <lineage>
        <taxon>Eukaryota</taxon>
        <taxon>Viridiplantae</taxon>
        <taxon>Streptophyta</taxon>
        <taxon>Embryophyta</taxon>
        <taxon>Tracheophyta</taxon>
        <taxon>Spermatophyta</taxon>
        <taxon>Magnoliopsida</taxon>
        <taxon>eudicotyledons</taxon>
        <taxon>Gunneridae</taxon>
        <taxon>Pentapetalae</taxon>
        <taxon>asterids</taxon>
        <taxon>Ericales</taxon>
        <taxon>Ericaceae</taxon>
        <taxon>Ericoideae</taxon>
        <taxon>Rhodoreae</taxon>
        <taxon>Rhododendron</taxon>
    </lineage>
</organism>
<dbReference type="EMBL" id="CM046397">
    <property type="protein sequence ID" value="KAI8533807.1"/>
    <property type="molecule type" value="Genomic_DNA"/>
</dbReference>
<gene>
    <name evidence="1" type="ORF">RHMOL_Rhmol10G0038000</name>
</gene>
<keyword evidence="2" id="KW-1185">Reference proteome</keyword>